<dbReference type="InterPro" id="IPR004449">
    <property type="entry name" value="SixA"/>
</dbReference>
<dbReference type="Pfam" id="PF00300">
    <property type="entry name" value="His_Phos_1"/>
    <property type="match status" value="1"/>
</dbReference>
<dbReference type="Gene3D" id="3.40.50.1240">
    <property type="entry name" value="Phosphoglycerate mutase-like"/>
    <property type="match status" value="1"/>
</dbReference>
<evidence type="ECO:0000313" key="2">
    <source>
        <dbReference type="EMBL" id="OOF44307.1"/>
    </source>
</evidence>
<proteinExistence type="predicted"/>
<dbReference type="GO" id="GO:0005737">
    <property type="term" value="C:cytoplasm"/>
    <property type="evidence" value="ECO:0007669"/>
    <property type="project" value="InterPro"/>
</dbReference>
<dbReference type="SUPFAM" id="SSF53254">
    <property type="entry name" value="Phosphoglycerate mutase-like"/>
    <property type="match status" value="1"/>
</dbReference>
<evidence type="ECO:0000313" key="3">
    <source>
        <dbReference type="Proteomes" id="UP000189433"/>
    </source>
</evidence>
<accession>A0A1V3IPZ3</accession>
<dbReference type="OrthoDB" id="92610at2"/>
<comment type="caution">
    <text evidence="2">The sequence shown here is derived from an EMBL/GenBank/DDBJ whole genome shotgun (WGS) entry which is preliminary data.</text>
</comment>
<keyword evidence="3" id="KW-1185">Reference proteome</keyword>
<dbReference type="InterPro" id="IPR051021">
    <property type="entry name" value="Mito_Ser/Thr_phosphatase"/>
</dbReference>
<protein>
    <submittedName>
        <fullName evidence="2">Phosphohistidine phosphatase SixA</fullName>
    </submittedName>
</protein>
<evidence type="ECO:0000256" key="1">
    <source>
        <dbReference type="ARBA" id="ARBA00022801"/>
    </source>
</evidence>
<dbReference type="RefSeq" id="WP_077415193.1">
    <property type="nucleotide sequence ID" value="NZ_MLHJ01000019.1"/>
</dbReference>
<reference evidence="2 3" key="1">
    <citation type="submission" date="2016-10" db="EMBL/GenBank/DDBJ databases">
        <title>Rodentibacter gen. nov. and new species.</title>
        <authorList>
            <person name="Christensen H."/>
        </authorList>
    </citation>
    <scope>NUCLEOTIDE SEQUENCE [LARGE SCALE GENOMIC DNA]</scope>
    <source>
        <strain evidence="2 3">CCUG17206</strain>
    </source>
</reference>
<dbReference type="PANTHER" id="PTHR20935:SF1">
    <property type="entry name" value="SLL1549 PROTEIN"/>
    <property type="match status" value="1"/>
</dbReference>
<dbReference type="CDD" id="cd07067">
    <property type="entry name" value="HP_PGM_like"/>
    <property type="match status" value="1"/>
</dbReference>
<name>A0A1V3IPZ3_9PAST</name>
<sequence>MKIFIMRHGEAEVMAKTDRARHLTEYGKKQAFAQGEWLKNHINSTALSFDYILVSPYQRALETFEQVNHQFEGALQPNLEIWEGITPYGSAELVVDYLTVLEAQGIDSILIISHLPLVGEIVAELYGKRNPISFYPSTLVQIDWNEGKGEIVSYHYPPEIL</sequence>
<dbReference type="Proteomes" id="UP000189433">
    <property type="component" value="Unassembled WGS sequence"/>
</dbReference>
<organism evidence="2 3">
    <name type="scientific">Rodentibacter rarus</name>
    <dbReference type="NCBI Taxonomy" id="1908260"/>
    <lineage>
        <taxon>Bacteria</taxon>
        <taxon>Pseudomonadati</taxon>
        <taxon>Pseudomonadota</taxon>
        <taxon>Gammaproteobacteria</taxon>
        <taxon>Pasteurellales</taxon>
        <taxon>Pasteurellaceae</taxon>
        <taxon>Rodentibacter</taxon>
    </lineage>
</organism>
<dbReference type="AlphaFoldDB" id="A0A1V3IPZ3"/>
<dbReference type="EMBL" id="MLHJ01000019">
    <property type="protein sequence ID" value="OOF44307.1"/>
    <property type="molecule type" value="Genomic_DNA"/>
</dbReference>
<dbReference type="NCBIfam" id="TIGR00249">
    <property type="entry name" value="sixA"/>
    <property type="match status" value="1"/>
</dbReference>
<dbReference type="GO" id="GO:0101006">
    <property type="term" value="F:protein histidine phosphatase activity"/>
    <property type="evidence" value="ECO:0007669"/>
    <property type="project" value="InterPro"/>
</dbReference>
<keyword evidence="1" id="KW-0378">Hydrolase</keyword>
<dbReference type="STRING" id="1908260.BKK50_02985"/>
<dbReference type="InterPro" id="IPR013078">
    <property type="entry name" value="His_Pase_superF_clade-1"/>
</dbReference>
<dbReference type="SMART" id="SM00855">
    <property type="entry name" value="PGAM"/>
    <property type="match status" value="1"/>
</dbReference>
<gene>
    <name evidence="2" type="ORF">BKK50_02985</name>
</gene>
<dbReference type="InterPro" id="IPR029033">
    <property type="entry name" value="His_PPase_superfam"/>
</dbReference>
<dbReference type="PANTHER" id="PTHR20935">
    <property type="entry name" value="PHOSPHOGLYCERATE MUTASE-RELATED"/>
    <property type="match status" value="1"/>
</dbReference>